<dbReference type="OrthoDB" id="2191068at2"/>
<evidence type="ECO:0000313" key="3">
    <source>
        <dbReference type="Proteomes" id="UP000015961"/>
    </source>
</evidence>
<evidence type="ECO:0000313" key="2">
    <source>
        <dbReference type="EMBL" id="EOT83914.1"/>
    </source>
</evidence>
<name>S0L2W0_9ENTE</name>
<dbReference type="PATRIC" id="fig|1140003.3.peg.996"/>
<keyword evidence="3" id="KW-1185">Reference proteome</keyword>
<accession>S0L2W0</accession>
<keyword evidence="1" id="KW-0175">Coiled coil</keyword>
<dbReference type="AlphaFoldDB" id="S0L2W0"/>
<feature type="coiled-coil region" evidence="1">
    <location>
        <begin position="141"/>
        <end position="182"/>
    </location>
</feature>
<proteinExistence type="predicted"/>
<organism evidence="2 3">
    <name type="scientific">Enterococcus sulfureus ATCC 49903</name>
    <dbReference type="NCBI Taxonomy" id="1140003"/>
    <lineage>
        <taxon>Bacteria</taxon>
        <taxon>Bacillati</taxon>
        <taxon>Bacillota</taxon>
        <taxon>Bacilli</taxon>
        <taxon>Lactobacillales</taxon>
        <taxon>Enterococcaceae</taxon>
        <taxon>Enterococcus</taxon>
    </lineage>
</organism>
<sequence length="283" mass="32932">MTSEHPKSQSGFHEIKDTASFQVGSMLKELQEFEQAIQTENIPAIYRIYKGRLHNEIKATANQHHEIDELLMQKMHDQFIATFPFMNKLARLDATSQHYKIDRYYHERATIVLDAATPSVFILPAVEDEWLTYKQNQQAPLDTIEKQMDALDARSITLKEEAAELIQEKETMLEAIQKKKDDSKGFFGREKHTEELERMEAYLNTITTKLAEVEALLADQTALIQEKEALMRTYEQLRLNQAIITKEFRLITTYFGSFDQMVEQLEAFLIDYLREGGDISEQE</sequence>
<reference evidence="2 3" key="1">
    <citation type="submission" date="2013-03" db="EMBL/GenBank/DDBJ databases">
        <title>The Genome Sequence of Enterococcus sulfureus ATCC_49903 (PacBio/Illumina hybrid assembly).</title>
        <authorList>
            <consortium name="The Broad Institute Genomics Platform"/>
            <consortium name="The Broad Institute Genome Sequencing Center for Infectious Disease"/>
            <person name="Earl A."/>
            <person name="Russ C."/>
            <person name="Gilmore M."/>
            <person name="Surin D."/>
            <person name="Walker B."/>
            <person name="Young S."/>
            <person name="Zeng Q."/>
            <person name="Gargeya S."/>
            <person name="Fitzgerald M."/>
            <person name="Haas B."/>
            <person name="Abouelleil A."/>
            <person name="Allen A.W."/>
            <person name="Alvarado L."/>
            <person name="Arachchi H.M."/>
            <person name="Berlin A.M."/>
            <person name="Chapman S.B."/>
            <person name="Gainer-Dewar J."/>
            <person name="Goldberg J."/>
            <person name="Griggs A."/>
            <person name="Gujja S."/>
            <person name="Hansen M."/>
            <person name="Howarth C."/>
            <person name="Imamovic A."/>
            <person name="Ireland A."/>
            <person name="Larimer J."/>
            <person name="McCowan C."/>
            <person name="Murphy C."/>
            <person name="Pearson M."/>
            <person name="Poon T.W."/>
            <person name="Priest M."/>
            <person name="Roberts A."/>
            <person name="Saif S."/>
            <person name="Shea T."/>
            <person name="Sisk P."/>
            <person name="Sykes S."/>
            <person name="Wortman J."/>
            <person name="Nusbaum C."/>
            <person name="Birren B."/>
        </authorList>
    </citation>
    <scope>NUCLEOTIDE SEQUENCE [LARGE SCALE GENOMIC DNA]</scope>
    <source>
        <strain evidence="2 3">ATCC 49903</strain>
    </source>
</reference>
<comment type="caution">
    <text evidence="2">The sequence shown here is derived from an EMBL/GenBank/DDBJ whole genome shotgun (WGS) entry which is preliminary data.</text>
</comment>
<dbReference type="STRING" id="1140003.OMY_01039"/>
<dbReference type="eggNOG" id="ENOG5033R0K">
    <property type="taxonomic scope" value="Bacteria"/>
</dbReference>
<protein>
    <submittedName>
        <fullName evidence="2">Uncharacterized protein</fullName>
    </submittedName>
</protein>
<dbReference type="EMBL" id="ASWO01000005">
    <property type="protein sequence ID" value="EOT83914.1"/>
    <property type="molecule type" value="Genomic_DNA"/>
</dbReference>
<gene>
    <name evidence="2" type="ORF">I573_01639</name>
</gene>
<evidence type="ECO:0000256" key="1">
    <source>
        <dbReference type="SAM" id="Coils"/>
    </source>
</evidence>
<dbReference type="RefSeq" id="WP_016185491.1">
    <property type="nucleotide sequence ID" value="NZ_ASWO01000005.1"/>
</dbReference>
<dbReference type="Proteomes" id="UP000015961">
    <property type="component" value="Unassembled WGS sequence"/>
</dbReference>